<sequence length="95" mass="10631">MAMGALANQYVTQAAGNVVSQMGSEKVMFNTARGKYYNLGETGGEIWDIMAGPVQIKDIVARLQETYNVSESECRYQVEVFLEMMRKEELIVLGE</sequence>
<dbReference type="Gene3D" id="1.10.10.1150">
    <property type="entry name" value="Coenzyme PQQ synthesis protein D (PqqD)"/>
    <property type="match status" value="1"/>
</dbReference>
<dbReference type="NCBIfam" id="NF033536">
    <property type="entry name" value="lasso_PqqD_Bac"/>
    <property type="match status" value="1"/>
</dbReference>
<keyword evidence="2" id="KW-1185">Reference proteome</keyword>
<reference evidence="2" key="1">
    <citation type="submission" date="2016-10" db="EMBL/GenBank/DDBJ databases">
        <authorList>
            <person name="Varghese N."/>
            <person name="Submissions S."/>
        </authorList>
    </citation>
    <scope>NUCLEOTIDE SEQUENCE [LARGE SCALE GENOMIC DNA]</scope>
    <source>
        <strain evidence="2">CGMCC 1.10369</strain>
    </source>
</reference>
<dbReference type="OrthoDB" id="1495225at2"/>
<evidence type="ECO:0000313" key="2">
    <source>
        <dbReference type="Proteomes" id="UP000198778"/>
    </source>
</evidence>
<gene>
    <name evidence="1" type="ORF">SAMN04488053_105172</name>
</gene>
<dbReference type="AlphaFoldDB" id="A0A1H0G000"/>
<proteinExistence type="predicted"/>
<accession>A0A1H0G000</accession>
<protein>
    <submittedName>
        <fullName evidence="1">Coenzyme PQQ synthesis protein D (PqqD)</fullName>
    </submittedName>
</protein>
<dbReference type="EMBL" id="FNIL01000005">
    <property type="protein sequence ID" value="SDO00225.1"/>
    <property type="molecule type" value="Genomic_DNA"/>
</dbReference>
<dbReference type="Proteomes" id="UP000198778">
    <property type="component" value="Unassembled WGS sequence"/>
</dbReference>
<dbReference type="STRING" id="745820.SAMN04488053_105172"/>
<evidence type="ECO:0000313" key="1">
    <source>
        <dbReference type="EMBL" id="SDO00225.1"/>
    </source>
</evidence>
<dbReference type="RefSeq" id="WP_090842894.1">
    <property type="nucleotide sequence ID" value="NZ_FNIL01000005.1"/>
</dbReference>
<dbReference type="InterPro" id="IPR008792">
    <property type="entry name" value="PQQD"/>
</dbReference>
<dbReference type="InterPro" id="IPR041881">
    <property type="entry name" value="PqqD_sf"/>
</dbReference>
<organism evidence="1 2">
    <name type="scientific">Alkalicoccus daliensis</name>
    <dbReference type="NCBI Taxonomy" id="745820"/>
    <lineage>
        <taxon>Bacteria</taxon>
        <taxon>Bacillati</taxon>
        <taxon>Bacillota</taxon>
        <taxon>Bacilli</taxon>
        <taxon>Bacillales</taxon>
        <taxon>Bacillaceae</taxon>
        <taxon>Alkalicoccus</taxon>
    </lineage>
</organism>
<name>A0A1H0G000_9BACI</name>
<dbReference type="Pfam" id="PF05402">
    <property type="entry name" value="PqqD"/>
    <property type="match status" value="1"/>
</dbReference>